<dbReference type="PROSITE" id="PS51374">
    <property type="entry name" value="NDPK_LIKE"/>
    <property type="match status" value="1"/>
</dbReference>
<name>A0A8J5JP07_HOMAM</name>
<dbReference type="PANTHER" id="PTHR46161">
    <property type="entry name" value="NUCLEOSIDE DIPHOSPHATE KINASE"/>
    <property type="match status" value="1"/>
</dbReference>
<evidence type="ECO:0000256" key="2">
    <source>
        <dbReference type="ARBA" id="ARBA00022679"/>
    </source>
</evidence>
<dbReference type="Proteomes" id="UP000747542">
    <property type="component" value="Unassembled WGS sequence"/>
</dbReference>
<comment type="caution">
    <text evidence="6">Lacks conserved residue(s) required for the propagation of feature annotation.</text>
</comment>
<dbReference type="PANTHER" id="PTHR46161:SF3">
    <property type="entry name" value="NUCLEOSIDE DIPHOSPHATE KINASE DDB_G0292928-RELATED"/>
    <property type="match status" value="1"/>
</dbReference>
<gene>
    <name evidence="8" type="primary">NME7-L</name>
    <name evidence="8" type="ORF">Hamer_G023056</name>
</gene>
<keyword evidence="3" id="KW-0547">Nucleotide-binding</keyword>
<dbReference type="AlphaFoldDB" id="A0A8J5JP07"/>
<dbReference type="Pfam" id="PF00334">
    <property type="entry name" value="NDK"/>
    <property type="match status" value="1"/>
</dbReference>
<keyword evidence="4 8" id="KW-0418">Kinase</keyword>
<sequence>MVSQQTEQYIPYHLDTSSYLNYIMRQFNSFSTFTMVKPDTVHRLGDVVEMIEAGGLKINRMKMAYVLDYVTSGPVVGMELRGQDAVARWRKMLGSVKDETASEDSPKTIREKFGTNRLCNAEMNLFFSSSNVSDNTIQASSGMNFVLIPYNDTSGELCCMSRNDTSVQSSSTTSNTYSTVLSNTTTSNTYSTVLSNTTTSNTYSTVLSNTTTSNTYSAVLSNTTTSNTYSTVLSNTTTSNTYSAVLSNTPPPTPVLSNTTTSNTYSAVSNTTTSNTYSTVLSNTTTSNTYSTVLSNTTTSNTYSAVLSNTTTSNTYSAVLSNTTTSNTYTLYTVLSNTTTSNTYSAVLSNTTTSNTYTLYHCKLGRTLASLQTAGFSISFLEMFNFTEAQADEFLNKGTCSETGVIRELGEKGQGDSKKIMFSPELAGQATPHVRRTMKQ</sequence>
<evidence type="ECO:0000256" key="3">
    <source>
        <dbReference type="ARBA" id="ARBA00022741"/>
    </source>
</evidence>
<evidence type="ECO:0000313" key="8">
    <source>
        <dbReference type="EMBL" id="KAG7161311.1"/>
    </source>
</evidence>
<evidence type="ECO:0000256" key="6">
    <source>
        <dbReference type="PROSITE-ProRule" id="PRU00706"/>
    </source>
</evidence>
<dbReference type="Gene3D" id="3.30.70.141">
    <property type="entry name" value="Nucleoside diphosphate kinase-like domain"/>
    <property type="match status" value="1"/>
</dbReference>
<feature type="domain" description="Nucleoside diphosphate kinase-like" evidence="7">
    <location>
        <begin position="32"/>
        <end position="134"/>
    </location>
</feature>
<protein>
    <submittedName>
        <fullName evidence="8">Nucleoside diphosphate kinase 7-like</fullName>
    </submittedName>
</protein>
<evidence type="ECO:0000256" key="1">
    <source>
        <dbReference type="ARBA" id="ARBA00008142"/>
    </source>
</evidence>
<organism evidence="8 9">
    <name type="scientific">Homarus americanus</name>
    <name type="common">American lobster</name>
    <dbReference type="NCBI Taxonomy" id="6706"/>
    <lineage>
        <taxon>Eukaryota</taxon>
        <taxon>Metazoa</taxon>
        <taxon>Ecdysozoa</taxon>
        <taxon>Arthropoda</taxon>
        <taxon>Crustacea</taxon>
        <taxon>Multicrustacea</taxon>
        <taxon>Malacostraca</taxon>
        <taxon>Eumalacostraca</taxon>
        <taxon>Eucarida</taxon>
        <taxon>Decapoda</taxon>
        <taxon>Pleocyemata</taxon>
        <taxon>Astacidea</taxon>
        <taxon>Nephropoidea</taxon>
        <taxon>Nephropidae</taxon>
        <taxon>Homarus</taxon>
    </lineage>
</organism>
<dbReference type="SUPFAM" id="SSF54919">
    <property type="entry name" value="Nucleoside diphosphate kinase, NDK"/>
    <property type="match status" value="1"/>
</dbReference>
<evidence type="ECO:0000313" key="9">
    <source>
        <dbReference type="Proteomes" id="UP000747542"/>
    </source>
</evidence>
<dbReference type="GO" id="GO:0005524">
    <property type="term" value="F:ATP binding"/>
    <property type="evidence" value="ECO:0007669"/>
    <property type="project" value="UniProtKB-KW"/>
</dbReference>
<keyword evidence="5" id="KW-0067">ATP-binding</keyword>
<dbReference type="SMART" id="SM00562">
    <property type="entry name" value="NDK"/>
    <property type="match status" value="1"/>
</dbReference>
<evidence type="ECO:0000256" key="5">
    <source>
        <dbReference type="ARBA" id="ARBA00022840"/>
    </source>
</evidence>
<comment type="similarity">
    <text evidence="1 6">Belongs to the NDK family.</text>
</comment>
<proteinExistence type="inferred from homology"/>
<dbReference type="InterPro" id="IPR036850">
    <property type="entry name" value="NDK-like_dom_sf"/>
</dbReference>
<dbReference type="EMBL" id="JAHLQT010029514">
    <property type="protein sequence ID" value="KAG7161311.1"/>
    <property type="molecule type" value="Genomic_DNA"/>
</dbReference>
<dbReference type="GO" id="GO:0016301">
    <property type="term" value="F:kinase activity"/>
    <property type="evidence" value="ECO:0007669"/>
    <property type="project" value="UniProtKB-KW"/>
</dbReference>
<keyword evidence="9" id="KW-1185">Reference proteome</keyword>
<comment type="caution">
    <text evidence="8">The sequence shown here is derived from an EMBL/GenBank/DDBJ whole genome shotgun (WGS) entry which is preliminary data.</text>
</comment>
<evidence type="ECO:0000259" key="7">
    <source>
        <dbReference type="SMART" id="SM00562"/>
    </source>
</evidence>
<evidence type="ECO:0000256" key="4">
    <source>
        <dbReference type="ARBA" id="ARBA00022777"/>
    </source>
</evidence>
<keyword evidence="2" id="KW-0808">Transferase</keyword>
<dbReference type="InterPro" id="IPR034907">
    <property type="entry name" value="NDK-like_dom"/>
</dbReference>
<reference evidence="8" key="1">
    <citation type="journal article" date="2021" name="Sci. Adv.">
        <title>The American lobster genome reveals insights on longevity, neural, and immune adaptations.</title>
        <authorList>
            <person name="Polinski J.M."/>
            <person name="Zimin A.V."/>
            <person name="Clark K.F."/>
            <person name="Kohn A.B."/>
            <person name="Sadowski N."/>
            <person name="Timp W."/>
            <person name="Ptitsyn A."/>
            <person name="Khanna P."/>
            <person name="Romanova D.Y."/>
            <person name="Williams P."/>
            <person name="Greenwood S.J."/>
            <person name="Moroz L.L."/>
            <person name="Walt D.R."/>
            <person name="Bodnar A.G."/>
        </authorList>
    </citation>
    <scope>NUCLEOTIDE SEQUENCE</scope>
    <source>
        <strain evidence="8">GMGI-L3</strain>
    </source>
</reference>
<accession>A0A8J5JP07</accession>